<dbReference type="Proteomes" id="UP000461585">
    <property type="component" value="Unassembled WGS sequence"/>
</dbReference>
<keyword evidence="2" id="KW-0472">Membrane</keyword>
<keyword evidence="4" id="KW-1185">Reference proteome</keyword>
<comment type="caution">
    <text evidence="3">The sequence shown here is derived from an EMBL/GenBank/DDBJ whole genome shotgun (WGS) entry which is preliminary data.</text>
</comment>
<dbReference type="AlphaFoldDB" id="A0A7X5KLY1"/>
<name>A0A7X5KLY1_9FIRM</name>
<dbReference type="EMBL" id="JAAEEH010000011">
    <property type="protein sequence ID" value="NDL67204.1"/>
    <property type="molecule type" value="Genomic_DNA"/>
</dbReference>
<evidence type="ECO:0000256" key="2">
    <source>
        <dbReference type="SAM" id="Phobius"/>
    </source>
</evidence>
<protein>
    <submittedName>
        <fullName evidence="3">Uncharacterized protein</fullName>
    </submittedName>
</protein>
<feature type="transmembrane region" description="Helical" evidence="2">
    <location>
        <begin position="84"/>
        <end position="104"/>
    </location>
</feature>
<proteinExistence type="predicted"/>
<feature type="transmembrane region" description="Helical" evidence="2">
    <location>
        <begin position="53"/>
        <end position="72"/>
    </location>
</feature>
<reference evidence="3 4" key="1">
    <citation type="submission" date="2020-01" db="EMBL/GenBank/DDBJ databases">
        <title>Anaeroalcalibacter tamaniensis gen. nov., sp. nov., moderately halophilic strictly anaerobic fermenter bacterium from mud volcano of Taman peninsula.</title>
        <authorList>
            <person name="Frolova A."/>
            <person name="Merkel A.Y."/>
            <person name="Slobodkin A.I."/>
        </authorList>
    </citation>
    <scope>NUCLEOTIDE SEQUENCE [LARGE SCALE GENOMIC DNA]</scope>
    <source>
        <strain evidence="3 4">F-3ap</strain>
    </source>
</reference>
<gene>
    <name evidence="3" type="ORF">GXN74_05540</name>
</gene>
<sequence>MKRNGVDALLNREKLILMTKLASYEKNQGRRDLRTAGYFRSNYLSFQNFKTRMAVTAALLLLFLMDLSAKFLDNITNITHFDFVGQFVEYFTIWLLCMLAYTFISNRIQKRGYEEAQKRLNQYEQRLKTLRRL</sequence>
<dbReference type="RefSeq" id="WP_162369928.1">
    <property type="nucleotide sequence ID" value="NZ_JAAEEH010000011.1"/>
</dbReference>
<evidence type="ECO:0000256" key="1">
    <source>
        <dbReference type="SAM" id="Coils"/>
    </source>
</evidence>
<feature type="coiled-coil region" evidence="1">
    <location>
        <begin position="106"/>
        <end position="133"/>
    </location>
</feature>
<accession>A0A7X5KLY1</accession>
<evidence type="ECO:0000313" key="4">
    <source>
        <dbReference type="Proteomes" id="UP000461585"/>
    </source>
</evidence>
<organism evidence="3 4">
    <name type="scientific">Anaerotalea alkaliphila</name>
    <dbReference type="NCBI Taxonomy" id="2662126"/>
    <lineage>
        <taxon>Bacteria</taxon>
        <taxon>Bacillati</taxon>
        <taxon>Bacillota</taxon>
        <taxon>Clostridia</taxon>
        <taxon>Eubacteriales</taxon>
        <taxon>Anaerotalea</taxon>
    </lineage>
</organism>
<keyword evidence="1" id="KW-0175">Coiled coil</keyword>
<keyword evidence="2" id="KW-1133">Transmembrane helix</keyword>
<keyword evidence="2" id="KW-0812">Transmembrane</keyword>
<evidence type="ECO:0000313" key="3">
    <source>
        <dbReference type="EMBL" id="NDL67204.1"/>
    </source>
</evidence>